<protein>
    <submittedName>
        <fullName evidence="1">Uncharacterized protein</fullName>
    </submittedName>
</protein>
<reference evidence="1" key="2">
    <citation type="submission" date="2023-05" db="EMBL/GenBank/DDBJ databases">
        <authorList>
            <consortium name="Lawrence Berkeley National Laboratory"/>
            <person name="Steindorff A."/>
            <person name="Hensen N."/>
            <person name="Bonometti L."/>
            <person name="Westerberg I."/>
            <person name="Brannstrom I.O."/>
            <person name="Guillou S."/>
            <person name="Cros-Aarteil S."/>
            <person name="Calhoun S."/>
            <person name="Haridas S."/>
            <person name="Kuo A."/>
            <person name="Mondo S."/>
            <person name="Pangilinan J."/>
            <person name="Riley R."/>
            <person name="Labutti K."/>
            <person name="Andreopoulos B."/>
            <person name="Lipzen A."/>
            <person name="Chen C."/>
            <person name="Yanf M."/>
            <person name="Daum C."/>
            <person name="Ng V."/>
            <person name="Clum A."/>
            <person name="Ohm R."/>
            <person name="Martin F."/>
            <person name="Silar P."/>
            <person name="Natvig D."/>
            <person name="Lalanne C."/>
            <person name="Gautier V."/>
            <person name="Ament-Velasquez S.L."/>
            <person name="Kruys A."/>
            <person name="Hutchinson M.I."/>
            <person name="Powell A.J."/>
            <person name="Barry K."/>
            <person name="Miller A.N."/>
            <person name="Grigoriev I.V."/>
            <person name="Debuchy R."/>
            <person name="Gladieux P."/>
            <person name="Thoren M.H."/>
            <person name="Johannesson H."/>
        </authorList>
    </citation>
    <scope>NUCLEOTIDE SEQUENCE</scope>
    <source>
        <strain evidence="1">CBS 731.68</strain>
    </source>
</reference>
<organism evidence="1 2">
    <name type="scientific">Parathielavia appendiculata</name>
    <dbReference type="NCBI Taxonomy" id="2587402"/>
    <lineage>
        <taxon>Eukaryota</taxon>
        <taxon>Fungi</taxon>
        <taxon>Dikarya</taxon>
        <taxon>Ascomycota</taxon>
        <taxon>Pezizomycotina</taxon>
        <taxon>Sordariomycetes</taxon>
        <taxon>Sordariomycetidae</taxon>
        <taxon>Sordariales</taxon>
        <taxon>Chaetomiaceae</taxon>
        <taxon>Parathielavia</taxon>
    </lineage>
</organism>
<name>A0AAN6Z386_9PEZI</name>
<dbReference type="GeneID" id="87824218"/>
<gene>
    <name evidence="1" type="ORF">N657DRAFT_452005</name>
</gene>
<dbReference type="RefSeq" id="XP_062646989.1">
    <property type="nucleotide sequence ID" value="XM_062787448.1"/>
</dbReference>
<sequence>MAKTHNYHLGGTQQPGTVSFVCNTGISLAYLDIVCALFRHLQFYQNQGCSAYPCKDTWILCVFGLSNALPLNVARRTGLSSPAPSRVGTALLLI</sequence>
<evidence type="ECO:0000313" key="2">
    <source>
        <dbReference type="Proteomes" id="UP001302602"/>
    </source>
</evidence>
<proteinExistence type="predicted"/>
<dbReference type="EMBL" id="MU853229">
    <property type="protein sequence ID" value="KAK4123218.1"/>
    <property type="molecule type" value="Genomic_DNA"/>
</dbReference>
<reference evidence="1" key="1">
    <citation type="journal article" date="2023" name="Mol. Phylogenet. Evol.">
        <title>Genome-scale phylogeny and comparative genomics of the fungal order Sordariales.</title>
        <authorList>
            <person name="Hensen N."/>
            <person name="Bonometti L."/>
            <person name="Westerberg I."/>
            <person name="Brannstrom I.O."/>
            <person name="Guillou S."/>
            <person name="Cros-Aarteil S."/>
            <person name="Calhoun S."/>
            <person name="Haridas S."/>
            <person name="Kuo A."/>
            <person name="Mondo S."/>
            <person name="Pangilinan J."/>
            <person name="Riley R."/>
            <person name="LaButti K."/>
            <person name="Andreopoulos B."/>
            <person name="Lipzen A."/>
            <person name="Chen C."/>
            <person name="Yan M."/>
            <person name="Daum C."/>
            <person name="Ng V."/>
            <person name="Clum A."/>
            <person name="Steindorff A."/>
            <person name="Ohm R.A."/>
            <person name="Martin F."/>
            <person name="Silar P."/>
            <person name="Natvig D.O."/>
            <person name="Lalanne C."/>
            <person name="Gautier V."/>
            <person name="Ament-Velasquez S.L."/>
            <person name="Kruys A."/>
            <person name="Hutchinson M.I."/>
            <person name="Powell A.J."/>
            <person name="Barry K."/>
            <person name="Miller A.N."/>
            <person name="Grigoriev I.V."/>
            <person name="Debuchy R."/>
            <person name="Gladieux P."/>
            <person name="Hiltunen Thoren M."/>
            <person name="Johannesson H."/>
        </authorList>
    </citation>
    <scope>NUCLEOTIDE SEQUENCE</scope>
    <source>
        <strain evidence="1">CBS 731.68</strain>
    </source>
</reference>
<dbReference type="Proteomes" id="UP001302602">
    <property type="component" value="Unassembled WGS sequence"/>
</dbReference>
<dbReference type="AlphaFoldDB" id="A0AAN6Z386"/>
<comment type="caution">
    <text evidence="1">The sequence shown here is derived from an EMBL/GenBank/DDBJ whole genome shotgun (WGS) entry which is preliminary data.</text>
</comment>
<accession>A0AAN6Z386</accession>
<keyword evidence="2" id="KW-1185">Reference proteome</keyword>
<evidence type="ECO:0000313" key="1">
    <source>
        <dbReference type="EMBL" id="KAK4123218.1"/>
    </source>
</evidence>